<evidence type="ECO:0000313" key="9">
    <source>
        <dbReference type="Proteomes" id="UP000194546"/>
    </source>
</evidence>
<evidence type="ECO:0000256" key="5">
    <source>
        <dbReference type="ARBA" id="ARBA00023136"/>
    </source>
</evidence>
<dbReference type="EMBL" id="NBTZ01000022">
    <property type="protein sequence ID" value="OTP78573.1"/>
    <property type="molecule type" value="Genomic_DNA"/>
</dbReference>
<feature type="transmembrane region" description="Helical" evidence="6">
    <location>
        <begin position="371"/>
        <end position="390"/>
    </location>
</feature>
<evidence type="ECO:0000256" key="2">
    <source>
        <dbReference type="ARBA" id="ARBA00009773"/>
    </source>
</evidence>
<dbReference type="PANTHER" id="PTHR21716">
    <property type="entry name" value="TRANSMEMBRANE PROTEIN"/>
    <property type="match status" value="1"/>
</dbReference>
<evidence type="ECO:0000313" key="7">
    <source>
        <dbReference type="EMBL" id="OTP69976.1"/>
    </source>
</evidence>
<comment type="caution">
    <text evidence="7">The sequence shown here is derived from an EMBL/GenBank/DDBJ whole genome shotgun (WGS) entry which is preliminary data.</text>
</comment>
<comment type="similarity">
    <text evidence="2">Belongs to the autoinducer-2 exporter (AI-2E) (TC 2.A.86) family.</text>
</comment>
<comment type="subcellular location">
    <subcellularLocation>
        <location evidence="1">Membrane</location>
        <topology evidence="1">Multi-pass membrane protein</topology>
    </subcellularLocation>
</comment>
<accession>A0A242MFP9</accession>
<protein>
    <submittedName>
        <fullName evidence="7">Putative membrane protein</fullName>
    </submittedName>
</protein>
<reference evidence="8 10" key="2">
    <citation type="submission" date="2017-03" db="EMBL/GenBank/DDBJ databases">
        <title>Genome analysis of strain PAMC 26577.</title>
        <authorList>
            <person name="Oh H.-M."/>
            <person name="Yang J.-A."/>
        </authorList>
    </citation>
    <scope>NUCLEOTIDE SEQUENCE [LARGE SCALE GENOMIC DNA]</scope>
    <source>
        <strain evidence="8 10">PAMC 26577</strain>
    </source>
</reference>
<proteinExistence type="inferred from homology"/>
<feature type="transmembrane region" description="Helical" evidence="6">
    <location>
        <begin position="346"/>
        <end position="364"/>
    </location>
</feature>
<sequence>MAGITLHADYKQICVAATRHAFYKHFELQLWKQLQGRFMNPRDQTSDDEKDRTRRLQRTASGLLYTVLVAVAIWMIRDFIPAVVWAAVIAIALWPLLTWLEKRPLFRNRSTWLAIGMTVVLALVFVVPFIVVAAQAGSEANDLIRWVQESLRSGITMPDLVNHLPMGSKQVAAWWQENLATPLGSSPAAKHFHSATIVAMTRHFGGRVAHGLIVFSFMLVTLFFLFKAGSKLGEQLLEGSRRAFGSDGAALARRMADSVRSTVTGLVVVGLGEGALLGVAYAVTGVPHATLLGMLTAVAAMLPFCAPIVFLGAALWLLAQGATVAAICVAVFGFVVVFVAEHAVRPVLIGGAARLPFLLVLFGILGGAETFGLVGLFIGPALMTILVVLWNDWVH</sequence>
<keyword evidence="3 6" id="KW-0812">Transmembrane</keyword>
<feature type="transmembrane region" description="Helical" evidence="6">
    <location>
        <begin position="263"/>
        <end position="283"/>
    </location>
</feature>
<reference evidence="7 9" key="1">
    <citation type="submission" date="2017-03" db="EMBL/GenBank/DDBJ databases">
        <title>Genome analysis of strain PAMC 26510.</title>
        <authorList>
            <person name="Oh H.-M."/>
            <person name="Yang J.-A."/>
        </authorList>
    </citation>
    <scope>NUCLEOTIDE SEQUENCE [LARGE SCALE GENOMIC DNA]</scope>
    <source>
        <strain evidence="7 9">PAMC 26510</strain>
    </source>
</reference>
<keyword evidence="4 6" id="KW-1133">Transmembrane helix</keyword>
<feature type="transmembrane region" description="Helical" evidence="6">
    <location>
        <begin position="208"/>
        <end position="226"/>
    </location>
</feature>
<dbReference type="AlphaFoldDB" id="A0A242MFP9"/>
<gene>
    <name evidence="7" type="ORF">PAMC26510_25880</name>
    <name evidence="8" type="ORF">PAMC26577_03040</name>
</gene>
<dbReference type="GO" id="GO:0016020">
    <property type="term" value="C:membrane"/>
    <property type="evidence" value="ECO:0007669"/>
    <property type="project" value="UniProtKB-SubCell"/>
</dbReference>
<feature type="transmembrane region" description="Helical" evidence="6">
    <location>
        <begin position="289"/>
        <end position="310"/>
    </location>
</feature>
<feature type="transmembrane region" description="Helical" evidence="6">
    <location>
        <begin position="112"/>
        <end position="136"/>
    </location>
</feature>
<evidence type="ECO:0000256" key="4">
    <source>
        <dbReference type="ARBA" id="ARBA00022989"/>
    </source>
</evidence>
<dbReference type="PANTHER" id="PTHR21716:SF61">
    <property type="entry name" value="BLR8064 PROTEIN"/>
    <property type="match status" value="1"/>
</dbReference>
<dbReference type="Pfam" id="PF01594">
    <property type="entry name" value="AI-2E_transport"/>
    <property type="match status" value="1"/>
</dbReference>
<dbReference type="Proteomes" id="UP000194546">
    <property type="component" value="Unassembled WGS sequence"/>
</dbReference>
<name>A0A242MFP9_CABSO</name>
<dbReference type="InterPro" id="IPR002549">
    <property type="entry name" value="AI-2E-like"/>
</dbReference>
<evidence type="ECO:0000256" key="1">
    <source>
        <dbReference type="ARBA" id="ARBA00004141"/>
    </source>
</evidence>
<feature type="transmembrane region" description="Helical" evidence="6">
    <location>
        <begin position="317"/>
        <end position="340"/>
    </location>
</feature>
<evidence type="ECO:0000256" key="3">
    <source>
        <dbReference type="ARBA" id="ARBA00022692"/>
    </source>
</evidence>
<feature type="transmembrane region" description="Helical" evidence="6">
    <location>
        <begin position="82"/>
        <end position="100"/>
    </location>
</feature>
<dbReference type="Proteomes" id="UP000195221">
    <property type="component" value="Unassembled WGS sequence"/>
</dbReference>
<evidence type="ECO:0000313" key="10">
    <source>
        <dbReference type="Proteomes" id="UP000195221"/>
    </source>
</evidence>
<evidence type="ECO:0000256" key="6">
    <source>
        <dbReference type="SAM" id="Phobius"/>
    </source>
</evidence>
<evidence type="ECO:0000313" key="8">
    <source>
        <dbReference type="EMBL" id="OTP78573.1"/>
    </source>
</evidence>
<dbReference type="EMBL" id="NBTY01000144">
    <property type="protein sequence ID" value="OTP69976.1"/>
    <property type="molecule type" value="Genomic_DNA"/>
</dbReference>
<feature type="transmembrane region" description="Helical" evidence="6">
    <location>
        <begin position="59"/>
        <end position="76"/>
    </location>
</feature>
<organism evidence="7 9">
    <name type="scientific">Caballeronia sordidicola</name>
    <name type="common">Burkholderia sordidicola</name>
    <dbReference type="NCBI Taxonomy" id="196367"/>
    <lineage>
        <taxon>Bacteria</taxon>
        <taxon>Pseudomonadati</taxon>
        <taxon>Pseudomonadota</taxon>
        <taxon>Betaproteobacteria</taxon>
        <taxon>Burkholderiales</taxon>
        <taxon>Burkholderiaceae</taxon>
        <taxon>Caballeronia</taxon>
    </lineage>
</organism>
<keyword evidence="5 6" id="KW-0472">Membrane</keyword>